<protein>
    <recommendedName>
        <fullName evidence="2">Reverse transcriptase Ty1/copia-type domain-containing protein</fullName>
    </recommendedName>
</protein>
<accession>A0ABM4V0A2</accession>
<reference evidence="4" key="1">
    <citation type="submission" date="2025-08" db="UniProtKB">
        <authorList>
            <consortium name="RefSeq"/>
        </authorList>
    </citation>
    <scope>IDENTIFICATION</scope>
    <source>
        <tissue evidence="4">Leaves</tissue>
    </source>
</reference>
<dbReference type="Pfam" id="PF14223">
    <property type="entry name" value="Retrotran_gag_2"/>
    <property type="match status" value="1"/>
</dbReference>
<dbReference type="PANTHER" id="PTHR34222:SF95">
    <property type="entry name" value="RRNA 2'-O-METHYLTRANSFERASE FIBRILLARIN-LIKE ISOFORM X1"/>
    <property type="match status" value="1"/>
</dbReference>
<evidence type="ECO:0000313" key="3">
    <source>
        <dbReference type="Proteomes" id="UP001652660"/>
    </source>
</evidence>
<feature type="domain" description="Reverse transcriptase Ty1/copia-type" evidence="2">
    <location>
        <begin position="709"/>
        <end position="810"/>
    </location>
</feature>
<evidence type="ECO:0000313" key="4">
    <source>
        <dbReference type="RefSeq" id="XP_071912963.1"/>
    </source>
</evidence>
<keyword evidence="3" id="KW-1185">Reference proteome</keyword>
<organism evidence="3 4">
    <name type="scientific">Coffea arabica</name>
    <name type="common">Arabian coffee</name>
    <dbReference type="NCBI Taxonomy" id="13443"/>
    <lineage>
        <taxon>Eukaryota</taxon>
        <taxon>Viridiplantae</taxon>
        <taxon>Streptophyta</taxon>
        <taxon>Embryophyta</taxon>
        <taxon>Tracheophyta</taxon>
        <taxon>Spermatophyta</taxon>
        <taxon>Magnoliopsida</taxon>
        <taxon>eudicotyledons</taxon>
        <taxon>Gunneridae</taxon>
        <taxon>Pentapetalae</taxon>
        <taxon>asterids</taxon>
        <taxon>lamiids</taxon>
        <taxon>Gentianales</taxon>
        <taxon>Rubiaceae</taxon>
        <taxon>Ixoroideae</taxon>
        <taxon>Gardenieae complex</taxon>
        <taxon>Bertiereae - Coffeeae clade</taxon>
        <taxon>Coffeeae</taxon>
        <taxon>Coffea</taxon>
    </lineage>
</organism>
<gene>
    <name evidence="4" type="primary">LOC140010301</name>
</gene>
<dbReference type="SUPFAM" id="SSF101447">
    <property type="entry name" value="Formin homology 2 domain (FH2 domain)"/>
    <property type="match status" value="1"/>
</dbReference>
<name>A0ABM4V0A2_COFAR</name>
<evidence type="ECO:0000256" key="1">
    <source>
        <dbReference type="SAM" id="MobiDB-lite"/>
    </source>
</evidence>
<evidence type="ECO:0000259" key="2">
    <source>
        <dbReference type="Pfam" id="PF07727"/>
    </source>
</evidence>
<proteinExistence type="predicted"/>
<dbReference type="GeneID" id="140010301"/>
<dbReference type="Pfam" id="PF07727">
    <property type="entry name" value="RVT_2"/>
    <property type="match status" value="1"/>
</dbReference>
<dbReference type="Proteomes" id="UP001652660">
    <property type="component" value="Chromosome 7c"/>
</dbReference>
<feature type="compositionally biased region" description="Basic and acidic residues" evidence="1">
    <location>
        <begin position="384"/>
        <end position="393"/>
    </location>
</feature>
<feature type="compositionally biased region" description="Pro residues" evidence="1">
    <location>
        <begin position="27"/>
        <end position="55"/>
    </location>
</feature>
<feature type="region of interest" description="Disordered" evidence="1">
    <location>
        <begin position="1"/>
        <end position="55"/>
    </location>
</feature>
<dbReference type="PANTHER" id="PTHR34222">
    <property type="entry name" value="GAG_PRE-INTEGRS DOMAIN-CONTAINING PROTEIN"/>
    <property type="match status" value="1"/>
</dbReference>
<dbReference type="RefSeq" id="XP_071912963.1">
    <property type="nucleotide sequence ID" value="XM_072056862.1"/>
</dbReference>
<feature type="region of interest" description="Disordered" evidence="1">
    <location>
        <begin position="371"/>
        <end position="393"/>
    </location>
</feature>
<sequence length="810" mass="90345">MNSSSRVAGQGLYGSPPPPASDCSCLTPPPPPSPTTNCPPPPSPPLPTTSPPPPPPGSNYYPPSYYYPPPPGGYWPYNPSPSIDYNSPPPPNPILPYFPYYYLYPPPPVYSSSATMLNAFPPLTWWVSTGYSCLSRIGQTIWRISATVYKSFLDNTNEREIMCKIFSERRDQWSKVVKIYLTGLGKQRYLTDDSSTEDNKKLMWIQEDAQIFGTIWNSMESRIAYMCFHCETTKEVWNYVRLLYCSNLSRMYDVSLEYFQLQQDNKTVTEYFADLKRVSEELNVIMPLSSDITVMQRQREQMLVLKFLAGLKPEFEPIKSQILAGEQLPSFAEVYAWVLRSASKDNAQGDGALINDKSALVANNGRIEQLNFGRGSRGGRSRGGRGDHGGRGTRECTHCGLKNHTRDTCWDLNGKLPRFANAVAIDQAESSSSAQGSQKTFTISEENYVKFLQYQTANHASLPSASLVQKGNAMVCLSTFKNFDSWIIDSRATDHMSADGSTTKVKGLGTVEINPSLPLSSDLKTKRTIGGGREHNGLYFLYSNGPIACPATQGMSCELDQCSSFSSPVLPVPSSILPELSSSPDSTTRLSRSNIQVYSRRFMVEKAPDMLRTSPINSQFSDPGMTPSCESNLSIALHKGKRHCTSHPISNFVSYSHLSLSYSSFVVSFDSVSIPKTITHALNDPGWRLTMQEEMLALEKNGIWDLVSLHSDLEEKVYMEQSPGFVVQGKNSRLVCRLKKSLYGLKQSRRAWFGRFSSVVIEFSLTRCGVDYSVFYRYSNVGKILLVVYVDDIVITGDDIVGIQKFKSNM</sequence>
<dbReference type="InterPro" id="IPR013103">
    <property type="entry name" value="RVT_2"/>
</dbReference>